<organism evidence="2 3">
    <name type="scientific">Actinobacillus porcinus</name>
    <dbReference type="NCBI Taxonomy" id="51048"/>
    <lineage>
        <taxon>Bacteria</taxon>
        <taxon>Pseudomonadati</taxon>
        <taxon>Pseudomonadota</taxon>
        <taxon>Gammaproteobacteria</taxon>
        <taxon>Pasteurellales</taxon>
        <taxon>Pasteurellaceae</taxon>
        <taxon>Actinobacillus</taxon>
    </lineage>
</organism>
<dbReference type="Pfam" id="PF01420">
    <property type="entry name" value="Methylase_S"/>
    <property type="match status" value="1"/>
</dbReference>
<sequence length="126" mass="14490">MAGRTNTGVANHISNPIVMFPKNSITIDIFGNTFYREYEFSAGDDTGVYWNTETSYSKNVMLFLTSVIQKTIQKNYDFSDKLRSAKSLDIQIPLPVTDKNTPDWQYMDSYINRMLSVEKLKLSQLL</sequence>
<reference evidence="2 3" key="1">
    <citation type="submission" date="2019-05" db="EMBL/GenBank/DDBJ databases">
        <authorList>
            <consortium name="Pathogen Informatics"/>
        </authorList>
    </citation>
    <scope>NUCLEOTIDE SEQUENCE [LARGE SCALE GENOMIC DNA]</scope>
    <source>
        <strain evidence="2 3">NM319</strain>
    </source>
</reference>
<name>A0ABY6TLR8_9PAST</name>
<dbReference type="EMBL" id="CABFKI010000015">
    <property type="protein sequence ID" value="VTU09353.1"/>
    <property type="molecule type" value="Genomic_DNA"/>
</dbReference>
<dbReference type="InterPro" id="IPR000055">
    <property type="entry name" value="Restrct_endonuc_typeI_TRD"/>
</dbReference>
<gene>
    <name evidence="2" type="ORF">SAMEA1410922_01967</name>
</gene>
<evidence type="ECO:0000259" key="1">
    <source>
        <dbReference type="Pfam" id="PF01420"/>
    </source>
</evidence>
<evidence type="ECO:0000313" key="3">
    <source>
        <dbReference type="Proteomes" id="UP000308167"/>
    </source>
</evidence>
<protein>
    <submittedName>
        <fullName evidence="2">Type I restriction modification DNA specificity domain</fullName>
    </submittedName>
</protein>
<accession>A0ABY6TLR8</accession>
<proteinExistence type="predicted"/>
<comment type="caution">
    <text evidence="2">The sequence shown here is derived from an EMBL/GenBank/DDBJ whole genome shotgun (WGS) entry which is preliminary data.</text>
</comment>
<evidence type="ECO:0000313" key="2">
    <source>
        <dbReference type="EMBL" id="VTU09353.1"/>
    </source>
</evidence>
<feature type="domain" description="Type I restriction modification DNA specificity" evidence="1">
    <location>
        <begin position="20"/>
        <end position="122"/>
    </location>
</feature>
<dbReference type="Proteomes" id="UP000308167">
    <property type="component" value="Unassembled WGS sequence"/>
</dbReference>
<keyword evidence="3" id="KW-1185">Reference proteome</keyword>